<dbReference type="InterPro" id="IPR018181">
    <property type="entry name" value="Heat_shock_70_CS"/>
</dbReference>
<dbReference type="EMBL" id="BAABHK010000005">
    <property type="protein sequence ID" value="GAA4627173.1"/>
    <property type="molecule type" value="Genomic_DNA"/>
</dbReference>
<evidence type="ECO:0000313" key="9">
    <source>
        <dbReference type="Proteomes" id="UP001501442"/>
    </source>
</evidence>
<dbReference type="Gene3D" id="3.30.420.40">
    <property type="match status" value="2"/>
</dbReference>
<dbReference type="PANTHER" id="PTHR19375">
    <property type="entry name" value="HEAT SHOCK PROTEIN 70KDA"/>
    <property type="match status" value="1"/>
</dbReference>
<evidence type="ECO:0000256" key="7">
    <source>
        <dbReference type="RuleBase" id="RU003322"/>
    </source>
</evidence>
<keyword evidence="5" id="KW-0346">Stress response</keyword>
<dbReference type="Gene3D" id="2.60.34.10">
    <property type="entry name" value="Substrate Binding Domain Of DNAk, Chain A, domain 1"/>
    <property type="match status" value="1"/>
</dbReference>
<comment type="caution">
    <text evidence="8">The sequence shown here is derived from an EMBL/GenBank/DDBJ whole genome shotgun (WGS) entry which is preliminary data.</text>
</comment>
<gene>
    <name evidence="8" type="ORF">GCM10023196_038330</name>
</gene>
<dbReference type="InterPro" id="IPR043129">
    <property type="entry name" value="ATPase_NBD"/>
</dbReference>
<evidence type="ECO:0000256" key="6">
    <source>
        <dbReference type="ARBA" id="ARBA00023186"/>
    </source>
</evidence>
<dbReference type="InterPro" id="IPR013126">
    <property type="entry name" value="Hsp_70_fam"/>
</dbReference>
<keyword evidence="9" id="KW-1185">Reference proteome</keyword>
<reference evidence="9" key="1">
    <citation type="journal article" date="2019" name="Int. J. Syst. Evol. Microbiol.">
        <title>The Global Catalogue of Microorganisms (GCM) 10K type strain sequencing project: providing services to taxonomists for standard genome sequencing and annotation.</title>
        <authorList>
            <consortium name="The Broad Institute Genomics Platform"/>
            <consortium name="The Broad Institute Genome Sequencing Center for Infectious Disease"/>
            <person name="Wu L."/>
            <person name="Ma J."/>
        </authorList>
    </citation>
    <scope>NUCLEOTIDE SEQUENCE [LARGE SCALE GENOMIC DNA]</scope>
    <source>
        <strain evidence="9">JCM 17939</strain>
    </source>
</reference>
<dbReference type="Proteomes" id="UP001501442">
    <property type="component" value="Unassembled WGS sequence"/>
</dbReference>
<organism evidence="8 9">
    <name type="scientific">Actinoallomurus vinaceus</name>
    <dbReference type="NCBI Taxonomy" id="1080074"/>
    <lineage>
        <taxon>Bacteria</taxon>
        <taxon>Bacillati</taxon>
        <taxon>Actinomycetota</taxon>
        <taxon>Actinomycetes</taxon>
        <taxon>Streptosporangiales</taxon>
        <taxon>Thermomonosporaceae</taxon>
        <taxon>Actinoallomurus</taxon>
    </lineage>
</organism>
<evidence type="ECO:0000256" key="5">
    <source>
        <dbReference type="ARBA" id="ARBA00023016"/>
    </source>
</evidence>
<evidence type="ECO:0000256" key="1">
    <source>
        <dbReference type="ARBA" id="ARBA00007381"/>
    </source>
</evidence>
<dbReference type="Gene3D" id="3.90.640.10">
    <property type="entry name" value="Actin, Chain A, domain 4"/>
    <property type="match status" value="1"/>
</dbReference>
<keyword evidence="6" id="KW-0143">Chaperone</keyword>
<protein>
    <submittedName>
        <fullName evidence="8">Hsp70 family protein</fullName>
    </submittedName>
</protein>
<dbReference type="SUPFAM" id="SSF53067">
    <property type="entry name" value="Actin-like ATPase domain"/>
    <property type="match status" value="2"/>
</dbReference>
<proteinExistence type="inferred from homology"/>
<evidence type="ECO:0000256" key="2">
    <source>
        <dbReference type="ARBA" id="ARBA00022553"/>
    </source>
</evidence>
<sequence>MAVYGIDLGTTHSCIARVDDVGRPAVLRNMEGTDTTPSVVYFETPDNVVVGAPAKDTAVLFPDLVVSLIKRDMGHEVPRELHDRDYSPEEISAFVLRKLAADAAATTGEEVRDVVITVPAYFGAAERDATRKAGHIAGLNVIDIISEPIAAAITYGVLGGDAEDRTILVYDLGGGTFDTTVITLRGGDISVVCTDGDHELGGADWDARLVEYLAERFAEEHPDVGDPLDDKHTEQQLRHDAEEAKKALSLRTRHVVRVMHEGRVATVELTREKFEEITKDLLDRTIEITGRTLATASGKGVSDYDDLVLVGGSTKMPAVQRRLAGELTLSPRLQDPDLAVAKGAALYAFEETYRQLLAKGETDQALDLASRAGLSEAEQEAIAARQITTVASRAFGVIALDPDTGQEHVVHLVHANDPLPRGKMREFGTVDEDQTIVKIIVVEQAGSAESTEVAHNTPIADGELKIPPGKPAGWPIEVTFALDTSGLLHVTAVEKETAEELTLDVRVGGMSEEEVAQSRTDLAHVRVD</sequence>
<dbReference type="PROSITE" id="PS00297">
    <property type="entry name" value="HSP70_1"/>
    <property type="match status" value="1"/>
</dbReference>
<evidence type="ECO:0000256" key="4">
    <source>
        <dbReference type="ARBA" id="ARBA00022840"/>
    </source>
</evidence>
<dbReference type="PROSITE" id="PS00329">
    <property type="entry name" value="HSP70_2"/>
    <property type="match status" value="1"/>
</dbReference>
<dbReference type="PRINTS" id="PR00301">
    <property type="entry name" value="HEATSHOCK70"/>
</dbReference>
<dbReference type="RefSeq" id="WP_345432233.1">
    <property type="nucleotide sequence ID" value="NZ_BAABHK010000005.1"/>
</dbReference>
<accession>A0ABP8U9T0</accession>
<dbReference type="InterPro" id="IPR029047">
    <property type="entry name" value="HSP70_peptide-bd_sf"/>
</dbReference>
<comment type="similarity">
    <text evidence="1 7">Belongs to the heat shock protein 70 family.</text>
</comment>
<evidence type="ECO:0000256" key="3">
    <source>
        <dbReference type="ARBA" id="ARBA00022741"/>
    </source>
</evidence>
<dbReference type="PROSITE" id="PS01036">
    <property type="entry name" value="HSP70_3"/>
    <property type="match status" value="1"/>
</dbReference>
<dbReference type="CDD" id="cd24029">
    <property type="entry name" value="ASKHA_NBD_HSP70_DnaK_HscA_HscC"/>
    <property type="match status" value="1"/>
</dbReference>
<dbReference type="SUPFAM" id="SSF100920">
    <property type="entry name" value="Heat shock protein 70kD (HSP70), peptide-binding domain"/>
    <property type="match status" value="1"/>
</dbReference>
<dbReference type="Pfam" id="PF00012">
    <property type="entry name" value="HSP70"/>
    <property type="match status" value="3"/>
</dbReference>
<evidence type="ECO:0000313" key="8">
    <source>
        <dbReference type="EMBL" id="GAA4627173.1"/>
    </source>
</evidence>
<keyword evidence="2" id="KW-0597">Phosphoprotein</keyword>
<keyword evidence="4 7" id="KW-0067">ATP-binding</keyword>
<name>A0ABP8U9T0_9ACTN</name>
<keyword evidence="3 7" id="KW-0547">Nucleotide-binding</keyword>